<reference evidence="8" key="1">
    <citation type="submission" date="2025-08" db="UniProtKB">
        <authorList>
            <consortium name="RefSeq"/>
        </authorList>
    </citation>
    <scope>IDENTIFICATION</scope>
</reference>
<evidence type="ECO:0000313" key="7">
    <source>
        <dbReference type="Proteomes" id="UP000695007"/>
    </source>
</evidence>
<dbReference type="Proteomes" id="UP000695007">
    <property type="component" value="Unplaced"/>
</dbReference>
<dbReference type="InterPro" id="IPR004345">
    <property type="entry name" value="TB2_DP1_HVA22"/>
</dbReference>
<dbReference type="PANTHER" id="PTHR12300">
    <property type="entry name" value="HVA22-LIKE PROTEINS"/>
    <property type="match status" value="1"/>
</dbReference>
<evidence type="ECO:0000256" key="2">
    <source>
        <dbReference type="ARBA" id="ARBA00008573"/>
    </source>
</evidence>
<gene>
    <name evidence="8" type="primary">LOC105362170</name>
</gene>
<keyword evidence="3 6" id="KW-0812">Transmembrane</keyword>
<sequence>MARIVAIKDTLEKALNDEGKTWTRYLILAERKTGVDRLYIFVALLIFLAIYLIIGIGQQLVSNVIGFMYPAYSSMKAIESKQANDDTKWLTYWVVFAVLTIIEYFVDFIIGWFPVYWLFKCLLYTWLMIPTEYNGSLIIYRCLIRPKFIAYQSNVDSLINDAKLTHRVRSSIFDSKNE</sequence>
<comment type="similarity">
    <text evidence="2 6">Belongs to the DP1 family.</text>
</comment>
<comment type="subcellular location">
    <subcellularLocation>
        <location evidence="1 6">Membrane</location>
        <topology evidence="1 6">Multi-pass membrane protein</topology>
    </subcellularLocation>
</comment>
<proteinExistence type="inferred from homology"/>
<dbReference type="RefSeq" id="XP_011497835.1">
    <property type="nucleotide sequence ID" value="XM_011499533.1"/>
</dbReference>
<name>A0AAJ7DVE1_9HYME</name>
<dbReference type="Pfam" id="PF03134">
    <property type="entry name" value="TB2_DP1_HVA22"/>
    <property type="match status" value="1"/>
</dbReference>
<keyword evidence="5 6" id="KW-0472">Membrane</keyword>
<evidence type="ECO:0000256" key="5">
    <source>
        <dbReference type="ARBA" id="ARBA00023136"/>
    </source>
</evidence>
<evidence type="ECO:0000313" key="8">
    <source>
        <dbReference type="RefSeq" id="XP_011497835.1"/>
    </source>
</evidence>
<evidence type="ECO:0000256" key="3">
    <source>
        <dbReference type="ARBA" id="ARBA00022692"/>
    </source>
</evidence>
<dbReference type="KEGG" id="csol:105362170"/>
<dbReference type="AlphaFoldDB" id="A0AAJ7DVE1"/>
<dbReference type="GeneID" id="105362170"/>
<feature type="transmembrane region" description="Helical" evidence="6">
    <location>
        <begin position="38"/>
        <end position="69"/>
    </location>
</feature>
<evidence type="ECO:0000256" key="1">
    <source>
        <dbReference type="ARBA" id="ARBA00004141"/>
    </source>
</evidence>
<protein>
    <recommendedName>
        <fullName evidence="6">Receptor expression-enhancing protein</fullName>
    </recommendedName>
</protein>
<accession>A0AAJ7DVE1</accession>
<evidence type="ECO:0000256" key="4">
    <source>
        <dbReference type="ARBA" id="ARBA00022989"/>
    </source>
</evidence>
<feature type="transmembrane region" description="Helical" evidence="6">
    <location>
        <begin position="90"/>
        <end position="117"/>
    </location>
</feature>
<evidence type="ECO:0000256" key="6">
    <source>
        <dbReference type="RuleBase" id="RU362006"/>
    </source>
</evidence>
<dbReference type="GO" id="GO:0016020">
    <property type="term" value="C:membrane"/>
    <property type="evidence" value="ECO:0007669"/>
    <property type="project" value="UniProtKB-SubCell"/>
</dbReference>
<dbReference type="PANTHER" id="PTHR12300:SF161">
    <property type="entry name" value="RECEPTOR EXPRESSION-ENHANCING PROTEIN"/>
    <property type="match status" value="1"/>
</dbReference>
<keyword evidence="7" id="KW-1185">Reference proteome</keyword>
<organism evidence="7 8">
    <name type="scientific">Ceratosolen solmsi marchali</name>
    <dbReference type="NCBI Taxonomy" id="326594"/>
    <lineage>
        <taxon>Eukaryota</taxon>
        <taxon>Metazoa</taxon>
        <taxon>Ecdysozoa</taxon>
        <taxon>Arthropoda</taxon>
        <taxon>Hexapoda</taxon>
        <taxon>Insecta</taxon>
        <taxon>Pterygota</taxon>
        <taxon>Neoptera</taxon>
        <taxon>Endopterygota</taxon>
        <taxon>Hymenoptera</taxon>
        <taxon>Apocrita</taxon>
        <taxon>Proctotrupomorpha</taxon>
        <taxon>Chalcidoidea</taxon>
        <taxon>Agaonidae</taxon>
        <taxon>Agaoninae</taxon>
        <taxon>Ceratosolen</taxon>
    </lineage>
</organism>
<keyword evidence="4 6" id="KW-1133">Transmembrane helix</keyword>